<geneLocation type="plasmid" evidence="9 10">
    <name>pMP1046A</name>
</geneLocation>
<evidence type="ECO:0000256" key="2">
    <source>
        <dbReference type="ARBA" id="ARBA00008335"/>
    </source>
</evidence>
<reference evidence="9 10" key="1">
    <citation type="journal article" date="2014" name="BMC Genomics">
        <title>Unusual genome complexity in Lactobacillus salivarius JCM1046.</title>
        <authorList>
            <person name="Raftis E.J."/>
            <person name="Forde B.M."/>
            <person name="Claesson M.J."/>
            <person name="O'Toole P.W."/>
        </authorList>
    </citation>
    <scope>NUCLEOTIDE SEQUENCE [LARGE SCALE GENOMIC DNA]</scope>
    <source>
        <strain evidence="9 10">JCM1046</strain>
        <plasmid evidence="9 10">pMP1046A</plasmid>
    </source>
</reference>
<dbReference type="Gene3D" id="1.20.1250.20">
    <property type="entry name" value="MFS general substrate transporter like domains"/>
    <property type="match status" value="1"/>
</dbReference>
<feature type="transmembrane region" description="Helical" evidence="7">
    <location>
        <begin position="287"/>
        <end position="304"/>
    </location>
</feature>
<dbReference type="InterPro" id="IPR005829">
    <property type="entry name" value="Sugar_transporter_CS"/>
</dbReference>
<name>A0A089QEI6_9LACO</name>
<dbReference type="InterPro" id="IPR051788">
    <property type="entry name" value="MFS_Transporter"/>
</dbReference>
<sequence>MEFPIVCKKNQPKAKRSVLAFYVYFNYFVWGSSIILVSQFHSWFMELWHTDLKGISIVISMLGLGHLITVLLAGWFSDKFGRKNTIIIGTISNIIFLIGLLVSRNIWMASICSLFLGNANSFNDSGSYPLLTEKFPEKPASMNALVKASMSLSQTILPLVIAAVHSAYIIIPAMAVMLGLLLLKVSITNFGKNETIVKETVSEQKEILETSTNKPSVLIDGVGMVILGFTLSFIFYMYSQYAPVFAEKVIGSTPVFSKTLISWYAISSLISVFITSTVVRKVHPFKVLLAYSIVAAAMLAVMIVHPTPTIARLTSIAIGFFAAGGIWQVGLTILSRYFPREKGRVTGYYSFAAALTYFVGPIVSTFILDDTAASLVHVFVLDVAVSVLGIIVMIILAVRCFKYKFI</sequence>
<feature type="transmembrane region" description="Helical" evidence="7">
    <location>
        <begin position="346"/>
        <end position="368"/>
    </location>
</feature>
<feature type="transmembrane region" description="Helical" evidence="7">
    <location>
        <begin position="374"/>
        <end position="398"/>
    </location>
</feature>
<dbReference type="GO" id="GO:0022857">
    <property type="term" value="F:transmembrane transporter activity"/>
    <property type="evidence" value="ECO:0007669"/>
    <property type="project" value="InterPro"/>
</dbReference>
<comment type="similarity">
    <text evidence="2">Belongs to the major facilitator superfamily.</text>
</comment>
<evidence type="ECO:0000256" key="5">
    <source>
        <dbReference type="ARBA" id="ARBA00022989"/>
    </source>
</evidence>
<feature type="domain" description="Major facilitator superfamily (MFS) profile" evidence="8">
    <location>
        <begin position="19"/>
        <end position="401"/>
    </location>
</feature>
<dbReference type="InterPro" id="IPR011701">
    <property type="entry name" value="MFS"/>
</dbReference>
<evidence type="ECO:0000256" key="3">
    <source>
        <dbReference type="ARBA" id="ARBA00022448"/>
    </source>
</evidence>
<evidence type="ECO:0000256" key="6">
    <source>
        <dbReference type="ARBA" id="ARBA00023136"/>
    </source>
</evidence>
<feature type="transmembrane region" description="Helical" evidence="7">
    <location>
        <begin position="21"/>
        <end position="42"/>
    </location>
</feature>
<dbReference type="PANTHER" id="PTHR23514">
    <property type="entry name" value="BYPASS OF STOP CODON PROTEIN 6"/>
    <property type="match status" value="1"/>
</dbReference>
<evidence type="ECO:0000313" key="10">
    <source>
        <dbReference type="Proteomes" id="UP000029488"/>
    </source>
</evidence>
<dbReference type="PROSITE" id="PS00216">
    <property type="entry name" value="SUGAR_TRANSPORT_1"/>
    <property type="match status" value="1"/>
</dbReference>
<feature type="transmembrane region" description="Helical" evidence="7">
    <location>
        <begin position="54"/>
        <end position="74"/>
    </location>
</feature>
<accession>A0A089QEI6</accession>
<evidence type="ECO:0000256" key="4">
    <source>
        <dbReference type="ARBA" id="ARBA00022692"/>
    </source>
</evidence>
<dbReference type="PROSITE" id="PS50850">
    <property type="entry name" value="MFS"/>
    <property type="match status" value="1"/>
</dbReference>
<protein>
    <submittedName>
        <fullName evidence="9">MFS Transport protein</fullName>
    </submittedName>
</protein>
<feature type="transmembrane region" description="Helical" evidence="7">
    <location>
        <begin position="217"/>
        <end position="238"/>
    </location>
</feature>
<dbReference type="GO" id="GO:0005886">
    <property type="term" value="C:plasma membrane"/>
    <property type="evidence" value="ECO:0007669"/>
    <property type="project" value="UniProtKB-SubCell"/>
</dbReference>
<evidence type="ECO:0000256" key="7">
    <source>
        <dbReference type="SAM" id="Phobius"/>
    </source>
</evidence>
<dbReference type="Proteomes" id="UP000029488">
    <property type="component" value="Plasmid pMP1046A"/>
</dbReference>
<keyword evidence="9" id="KW-0614">Plasmid</keyword>
<dbReference type="PANTHER" id="PTHR23514:SF3">
    <property type="entry name" value="BYPASS OF STOP CODON PROTEIN 6"/>
    <property type="match status" value="1"/>
</dbReference>
<feature type="transmembrane region" description="Helical" evidence="7">
    <location>
        <begin position="156"/>
        <end position="183"/>
    </location>
</feature>
<dbReference type="KEGG" id="lsj:LSJ_2081"/>
<feature type="transmembrane region" description="Helical" evidence="7">
    <location>
        <begin position="261"/>
        <end position="280"/>
    </location>
</feature>
<dbReference type="SUPFAM" id="SSF103473">
    <property type="entry name" value="MFS general substrate transporter"/>
    <property type="match status" value="1"/>
</dbReference>
<comment type="subcellular location">
    <subcellularLocation>
        <location evidence="1">Cell membrane</location>
        <topology evidence="1">Multi-pass membrane protein</topology>
    </subcellularLocation>
</comment>
<gene>
    <name evidence="9" type="ORF">LSJ_2081</name>
</gene>
<keyword evidence="6 7" id="KW-0472">Membrane</keyword>
<proteinExistence type="inferred from homology"/>
<dbReference type="InterPro" id="IPR036259">
    <property type="entry name" value="MFS_trans_sf"/>
</dbReference>
<dbReference type="InterPro" id="IPR020846">
    <property type="entry name" value="MFS_dom"/>
</dbReference>
<evidence type="ECO:0000259" key="8">
    <source>
        <dbReference type="PROSITE" id="PS50850"/>
    </source>
</evidence>
<dbReference type="AlphaFoldDB" id="A0A089QEI6"/>
<keyword evidence="4 7" id="KW-0812">Transmembrane</keyword>
<dbReference type="EMBL" id="CP007647">
    <property type="protein sequence ID" value="AIR11494.1"/>
    <property type="molecule type" value="Genomic_DNA"/>
</dbReference>
<organism evidence="9 10">
    <name type="scientific">Ligilactobacillus salivarius</name>
    <dbReference type="NCBI Taxonomy" id="1624"/>
    <lineage>
        <taxon>Bacteria</taxon>
        <taxon>Bacillati</taxon>
        <taxon>Bacillota</taxon>
        <taxon>Bacilli</taxon>
        <taxon>Lactobacillales</taxon>
        <taxon>Lactobacillaceae</taxon>
        <taxon>Ligilactobacillus</taxon>
    </lineage>
</organism>
<feature type="transmembrane region" description="Helical" evidence="7">
    <location>
        <begin position="310"/>
        <end position="334"/>
    </location>
</feature>
<dbReference type="RefSeq" id="WP_044005710.1">
    <property type="nucleotide sequence ID" value="NZ_CP007647.1"/>
</dbReference>
<keyword evidence="5 7" id="KW-1133">Transmembrane helix</keyword>
<feature type="transmembrane region" description="Helical" evidence="7">
    <location>
        <begin position="86"/>
        <end position="107"/>
    </location>
</feature>
<dbReference type="Pfam" id="PF07690">
    <property type="entry name" value="MFS_1"/>
    <property type="match status" value="1"/>
</dbReference>
<keyword evidence="3" id="KW-0813">Transport</keyword>
<evidence type="ECO:0000256" key="1">
    <source>
        <dbReference type="ARBA" id="ARBA00004651"/>
    </source>
</evidence>
<evidence type="ECO:0000313" key="9">
    <source>
        <dbReference type="EMBL" id="AIR11494.1"/>
    </source>
</evidence>